<feature type="transmembrane region" description="Helical" evidence="6">
    <location>
        <begin position="332"/>
        <end position="360"/>
    </location>
</feature>
<dbReference type="InterPro" id="IPR052159">
    <property type="entry name" value="Competence_DNA_uptake"/>
</dbReference>
<keyword evidence="5 6" id="KW-0472">Membrane</keyword>
<dbReference type="Pfam" id="PF03772">
    <property type="entry name" value="Competence"/>
    <property type="match status" value="1"/>
</dbReference>
<evidence type="ECO:0000256" key="2">
    <source>
        <dbReference type="ARBA" id="ARBA00022475"/>
    </source>
</evidence>
<dbReference type="AlphaFoldDB" id="A0A2H0WR28"/>
<reference evidence="9" key="1">
    <citation type="submission" date="2017-09" db="EMBL/GenBank/DDBJ databases">
        <title>Depth-based differentiation of microbial function through sediment-hosted aquifers and enrichment of novel symbionts in the deep terrestrial subsurface.</title>
        <authorList>
            <person name="Probst A.J."/>
            <person name="Ladd B."/>
            <person name="Jarett J.K."/>
            <person name="Geller-Mcgrath D.E."/>
            <person name="Sieber C.M.K."/>
            <person name="Emerson J.B."/>
            <person name="Anantharaman K."/>
            <person name="Thomas B.C."/>
            <person name="Malmstrom R."/>
            <person name="Stieglmeier M."/>
            <person name="Klingl A."/>
            <person name="Woyke T."/>
            <person name="Ryan C.M."/>
            <person name="Banfield J.F."/>
        </authorList>
    </citation>
    <scope>NUCLEOTIDE SEQUENCE [LARGE SCALE GENOMIC DNA]</scope>
</reference>
<dbReference type="GO" id="GO:0005886">
    <property type="term" value="C:plasma membrane"/>
    <property type="evidence" value="ECO:0007669"/>
    <property type="project" value="UniProtKB-SubCell"/>
</dbReference>
<proteinExistence type="predicted"/>
<evidence type="ECO:0000256" key="4">
    <source>
        <dbReference type="ARBA" id="ARBA00022989"/>
    </source>
</evidence>
<dbReference type="EMBL" id="PEZH01000037">
    <property type="protein sequence ID" value="PIS15071.1"/>
    <property type="molecule type" value="Genomic_DNA"/>
</dbReference>
<feature type="domain" description="ComEC/Rec2-related protein" evidence="7">
    <location>
        <begin position="141"/>
        <end position="401"/>
    </location>
</feature>
<evidence type="ECO:0000256" key="1">
    <source>
        <dbReference type="ARBA" id="ARBA00004651"/>
    </source>
</evidence>
<dbReference type="PANTHER" id="PTHR30619:SF1">
    <property type="entry name" value="RECOMBINATION PROTEIN 2"/>
    <property type="match status" value="1"/>
</dbReference>
<protein>
    <recommendedName>
        <fullName evidence="7">ComEC/Rec2-related protein domain-containing protein</fullName>
    </recommendedName>
</protein>
<evidence type="ECO:0000256" key="3">
    <source>
        <dbReference type="ARBA" id="ARBA00022692"/>
    </source>
</evidence>
<dbReference type="InterPro" id="IPR004477">
    <property type="entry name" value="ComEC_N"/>
</dbReference>
<feature type="transmembrane region" description="Helical" evidence="6">
    <location>
        <begin position="191"/>
        <end position="207"/>
    </location>
</feature>
<comment type="caution">
    <text evidence="8">The sequence shown here is derived from an EMBL/GenBank/DDBJ whole genome shotgun (WGS) entry which is preliminary data.</text>
</comment>
<feature type="transmembrane region" description="Helical" evidence="6">
    <location>
        <begin position="380"/>
        <end position="398"/>
    </location>
</feature>
<evidence type="ECO:0000256" key="6">
    <source>
        <dbReference type="SAM" id="Phobius"/>
    </source>
</evidence>
<feature type="transmembrane region" description="Helical" evidence="6">
    <location>
        <begin position="156"/>
        <end position="179"/>
    </location>
</feature>
<feature type="transmembrane region" description="Helical" evidence="6">
    <location>
        <begin position="236"/>
        <end position="255"/>
    </location>
</feature>
<evidence type="ECO:0000256" key="5">
    <source>
        <dbReference type="ARBA" id="ARBA00023136"/>
    </source>
</evidence>
<keyword evidence="2" id="KW-1003">Cell membrane</keyword>
<accession>A0A2H0WR28</accession>
<gene>
    <name evidence="8" type="ORF">COT63_01910</name>
</gene>
<dbReference type="Proteomes" id="UP000231282">
    <property type="component" value="Unassembled WGS sequence"/>
</dbReference>
<name>A0A2H0WR28_9BACT</name>
<evidence type="ECO:0000313" key="9">
    <source>
        <dbReference type="Proteomes" id="UP000231282"/>
    </source>
</evidence>
<sequence length="403" mass="45385">MRLLRFLFFFILVFFLWFWRLQSSQVVLMEGEMVKIEGVLRQEPQILGQSQIFNLSQVRIRARRYPEFHYGDRIEVFGKSSKQLINKYYSRWSINYPEIIVVNSSEGNKISKWIGQLRIKLRDIYQQTLPEPAASLLAGVVLGVKSSLPGDFYQNLLSTGLIHVVVASGANVVFVFNIIGGVLNQILSRRLALLVSMPVIWIYALLAGGDAPVIRATIMVSFAILASFFGRQKETLRILVITAIIMTMFAPAVIFELGFQLSFAATAGILLFKKKIDSFVNHLPGSNFLGDDLATTLSAQVLTTPLLLVSFGQFRPLSFIPNALLLWLIPEIMILGFILAVLGLLFLPIAYFFALVVWAPLQLFILGTEFFSQLSPVSEAIPPVWSIWLYYGLVGIIGKRWLK</sequence>
<dbReference type="NCBIfam" id="TIGR00360">
    <property type="entry name" value="ComEC_N-term"/>
    <property type="match status" value="1"/>
</dbReference>
<evidence type="ECO:0000259" key="7">
    <source>
        <dbReference type="Pfam" id="PF03772"/>
    </source>
</evidence>
<comment type="subcellular location">
    <subcellularLocation>
        <location evidence="1">Cell membrane</location>
        <topology evidence="1">Multi-pass membrane protein</topology>
    </subcellularLocation>
</comment>
<evidence type="ECO:0000313" key="8">
    <source>
        <dbReference type="EMBL" id="PIS15071.1"/>
    </source>
</evidence>
<feature type="transmembrane region" description="Helical" evidence="6">
    <location>
        <begin position="213"/>
        <end position="229"/>
    </location>
</feature>
<organism evidence="8 9">
    <name type="scientific">Candidatus Shapirobacteria bacterium CG09_land_8_20_14_0_10_38_17</name>
    <dbReference type="NCBI Taxonomy" id="1974884"/>
    <lineage>
        <taxon>Bacteria</taxon>
        <taxon>Candidatus Shapironibacteriota</taxon>
    </lineage>
</organism>
<keyword evidence="4 6" id="KW-1133">Transmembrane helix</keyword>
<keyword evidence="3 6" id="KW-0812">Transmembrane</keyword>
<dbReference type="PANTHER" id="PTHR30619">
    <property type="entry name" value="DNA INTERNALIZATION/COMPETENCE PROTEIN COMEC/REC2"/>
    <property type="match status" value="1"/>
</dbReference>